<evidence type="ECO:0000313" key="1">
    <source>
        <dbReference type="EMBL" id="BDG01825.1"/>
    </source>
</evidence>
<dbReference type="Proteomes" id="UP001162891">
    <property type="component" value="Chromosome"/>
</dbReference>
<protein>
    <submittedName>
        <fullName evidence="1">Uncharacterized protein</fullName>
    </submittedName>
</protein>
<proteinExistence type="predicted"/>
<organism evidence="1 2">
    <name type="scientific">Anaeromyxobacter oryzae</name>
    <dbReference type="NCBI Taxonomy" id="2918170"/>
    <lineage>
        <taxon>Bacteria</taxon>
        <taxon>Pseudomonadati</taxon>
        <taxon>Myxococcota</taxon>
        <taxon>Myxococcia</taxon>
        <taxon>Myxococcales</taxon>
        <taxon>Cystobacterineae</taxon>
        <taxon>Anaeromyxobacteraceae</taxon>
        <taxon>Anaeromyxobacter</taxon>
    </lineage>
</organism>
<dbReference type="RefSeq" id="WP_248358690.1">
    <property type="nucleotide sequence ID" value="NZ_AP025591.1"/>
</dbReference>
<accession>A0ABN6MNE4</accession>
<reference evidence="2" key="1">
    <citation type="journal article" date="2022" name="Int. J. Syst. Evol. Microbiol.">
        <title>Anaeromyxobacter oryzae sp. nov., Anaeromyxobacter diazotrophicus sp. nov. and Anaeromyxobacter paludicola sp. nov., isolated from paddy soils.</title>
        <authorList>
            <person name="Itoh H."/>
            <person name="Xu Z."/>
            <person name="Mise K."/>
            <person name="Masuda Y."/>
            <person name="Ushijima N."/>
            <person name="Hayakawa C."/>
            <person name="Shiratori Y."/>
            <person name="Senoo K."/>
        </authorList>
    </citation>
    <scope>NUCLEOTIDE SEQUENCE [LARGE SCALE GENOMIC DNA]</scope>
    <source>
        <strain evidence="2">Red232</strain>
    </source>
</reference>
<evidence type="ECO:0000313" key="2">
    <source>
        <dbReference type="Proteomes" id="UP001162891"/>
    </source>
</evidence>
<name>A0ABN6MNE4_9BACT</name>
<keyword evidence="2" id="KW-1185">Reference proteome</keyword>
<gene>
    <name evidence="1" type="ORF">AMOR_08210</name>
</gene>
<sequence>MSVKTWITRRSKFIWAVAGSIVISMAAALAYAAGVGGGTELAGLEIVPADAGHVRLRLYGVGVGSTREEVDASPLASSTYYGVTDGRLSKLPGESGTTLNVLPEYDDDGRVLRLSAHYDGNGNWLAARRVLSRLRAMVRRNGGTCDWEGCRLPAGGEYDGLVATISSPDLTIAALAILR</sequence>
<dbReference type="EMBL" id="AP025591">
    <property type="protein sequence ID" value="BDG01825.1"/>
    <property type="molecule type" value="Genomic_DNA"/>
</dbReference>